<evidence type="ECO:0000256" key="5">
    <source>
        <dbReference type="SAM" id="MobiDB-lite"/>
    </source>
</evidence>
<evidence type="ECO:0000313" key="8">
    <source>
        <dbReference type="Proteomes" id="UP000480266"/>
    </source>
</evidence>
<evidence type="ECO:0000256" key="1">
    <source>
        <dbReference type="ARBA" id="ARBA00023015"/>
    </source>
</evidence>
<organism evidence="7 8">
    <name type="scientific">Candidatus Afipia apatlaquensis</name>
    <dbReference type="NCBI Taxonomy" id="2712852"/>
    <lineage>
        <taxon>Bacteria</taxon>
        <taxon>Pseudomonadati</taxon>
        <taxon>Pseudomonadota</taxon>
        <taxon>Alphaproteobacteria</taxon>
        <taxon>Hyphomicrobiales</taxon>
        <taxon>Nitrobacteraceae</taxon>
        <taxon>Afipia</taxon>
    </lineage>
</organism>
<dbReference type="InterPro" id="IPR036271">
    <property type="entry name" value="Tet_transcr_reg_TetR-rel_C_sf"/>
</dbReference>
<evidence type="ECO:0000256" key="4">
    <source>
        <dbReference type="PROSITE-ProRule" id="PRU00335"/>
    </source>
</evidence>
<reference evidence="7" key="1">
    <citation type="submission" date="2020-02" db="EMBL/GenBank/DDBJ databases">
        <title>Draft genome sequence of Candidatus Afipia apatlaquensis IBT-C3, a potential strain for decolorization of textile dyes.</title>
        <authorList>
            <person name="Sanchez-Reyes A."/>
            <person name="Breton-Deval L."/>
            <person name="Mangelson H."/>
            <person name="Sanchez-Flores A."/>
        </authorList>
    </citation>
    <scope>NUCLEOTIDE SEQUENCE [LARGE SCALE GENOMIC DNA]</scope>
    <source>
        <strain evidence="7">IBT-C3</strain>
    </source>
</reference>
<evidence type="ECO:0000259" key="6">
    <source>
        <dbReference type="PROSITE" id="PS50977"/>
    </source>
</evidence>
<dbReference type="Proteomes" id="UP000480266">
    <property type="component" value="Unassembled WGS sequence"/>
</dbReference>
<dbReference type="Pfam" id="PF00440">
    <property type="entry name" value="TetR_N"/>
    <property type="match status" value="1"/>
</dbReference>
<keyword evidence="2 4" id="KW-0238">DNA-binding</keyword>
<feature type="region of interest" description="Disordered" evidence="5">
    <location>
        <begin position="1"/>
        <end position="41"/>
    </location>
</feature>
<dbReference type="AlphaFoldDB" id="A0A7C9RJK4"/>
<sequence length="236" mass="25513">MVKRSLIDVRPAKDEPARGARTRASADRTAPSRPSKRAVGATERRAAIIAAGLDEFTAKGFAATRLDDVAMRAGVAKGTIYLHFKDKEALFQELVRTALGPLIVRISNPQIGAGAGSARAAIELLAETFARDVIGTKRADIVRMIISEGTRFPQLAEFYYREVVAHGIAGMRKLIEYGIARGEIRNPGLAEFPQLLIGPLVVAVIWQGLFGKQAPLDVAAMLRAHLDLIFNEGKAT</sequence>
<feature type="DNA-binding region" description="H-T-H motif" evidence="4">
    <location>
        <begin position="65"/>
        <end position="84"/>
    </location>
</feature>
<feature type="domain" description="HTH tetR-type" evidence="6">
    <location>
        <begin position="42"/>
        <end position="102"/>
    </location>
</feature>
<dbReference type="PANTHER" id="PTHR30055">
    <property type="entry name" value="HTH-TYPE TRANSCRIPTIONAL REGULATOR RUTR"/>
    <property type="match status" value="1"/>
</dbReference>
<dbReference type="PANTHER" id="PTHR30055:SF223">
    <property type="entry name" value="HTH-TYPE TRANSCRIPTIONAL REGULATOR UIDR"/>
    <property type="match status" value="1"/>
</dbReference>
<evidence type="ECO:0000313" key="7">
    <source>
        <dbReference type="EMBL" id="NGX98777.1"/>
    </source>
</evidence>
<dbReference type="SUPFAM" id="SSF46689">
    <property type="entry name" value="Homeodomain-like"/>
    <property type="match status" value="1"/>
</dbReference>
<keyword evidence="1" id="KW-0805">Transcription regulation</keyword>
<dbReference type="InterPro" id="IPR011075">
    <property type="entry name" value="TetR_C"/>
</dbReference>
<dbReference type="GO" id="GO:0003700">
    <property type="term" value="F:DNA-binding transcription factor activity"/>
    <property type="evidence" value="ECO:0007669"/>
    <property type="project" value="TreeGrafter"/>
</dbReference>
<dbReference type="GO" id="GO:0000976">
    <property type="term" value="F:transcription cis-regulatory region binding"/>
    <property type="evidence" value="ECO:0007669"/>
    <property type="project" value="TreeGrafter"/>
</dbReference>
<dbReference type="Pfam" id="PF16859">
    <property type="entry name" value="TetR_C_11"/>
    <property type="match status" value="1"/>
</dbReference>
<dbReference type="SUPFAM" id="SSF48498">
    <property type="entry name" value="Tetracyclin repressor-like, C-terminal domain"/>
    <property type="match status" value="1"/>
</dbReference>
<evidence type="ECO:0000256" key="3">
    <source>
        <dbReference type="ARBA" id="ARBA00023163"/>
    </source>
</evidence>
<dbReference type="PRINTS" id="PR00455">
    <property type="entry name" value="HTHTETR"/>
</dbReference>
<dbReference type="FunFam" id="1.10.10.60:FF:000141">
    <property type="entry name" value="TetR family transcriptional regulator"/>
    <property type="match status" value="1"/>
</dbReference>
<proteinExistence type="predicted"/>
<keyword evidence="8" id="KW-1185">Reference proteome</keyword>
<accession>A0A7C9RJK4</accession>
<protein>
    <submittedName>
        <fullName evidence="7">TetR/AcrR family transcriptional regulator</fullName>
    </submittedName>
</protein>
<dbReference type="Gene3D" id="1.10.357.10">
    <property type="entry name" value="Tetracycline Repressor, domain 2"/>
    <property type="match status" value="1"/>
</dbReference>
<keyword evidence="3" id="KW-0804">Transcription</keyword>
<dbReference type="PROSITE" id="PS50977">
    <property type="entry name" value="HTH_TETR_2"/>
    <property type="match status" value="1"/>
</dbReference>
<dbReference type="InterPro" id="IPR009057">
    <property type="entry name" value="Homeodomain-like_sf"/>
</dbReference>
<feature type="compositionally biased region" description="Basic and acidic residues" evidence="5">
    <location>
        <begin position="1"/>
        <end position="18"/>
    </location>
</feature>
<comment type="caution">
    <text evidence="7">The sequence shown here is derived from an EMBL/GenBank/DDBJ whole genome shotgun (WGS) entry which is preliminary data.</text>
</comment>
<dbReference type="InterPro" id="IPR050109">
    <property type="entry name" value="HTH-type_TetR-like_transc_reg"/>
</dbReference>
<dbReference type="EMBL" id="JAAMRR010001390">
    <property type="protein sequence ID" value="NGX98777.1"/>
    <property type="molecule type" value="Genomic_DNA"/>
</dbReference>
<gene>
    <name evidence="7" type="ORF">G4V63_27300</name>
</gene>
<name>A0A7C9RJK4_9BRAD</name>
<dbReference type="InterPro" id="IPR001647">
    <property type="entry name" value="HTH_TetR"/>
</dbReference>
<evidence type="ECO:0000256" key="2">
    <source>
        <dbReference type="ARBA" id="ARBA00023125"/>
    </source>
</evidence>